<reference evidence="2 3" key="1">
    <citation type="submission" date="2017-07" db="EMBL/GenBank/DDBJ databases">
        <title>First draft Genome Sequence of Nocardia cerradoensis isolated from human infection.</title>
        <authorList>
            <person name="Carrasco G."/>
        </authorList>
    </citation>
    <scope>NUCLEOTIDE SEQUENCE [LARGE SCALE GENOMIC DNA]</scope>
    <source>
        <strain evidence="2 3">CNM20130759</strain>
    </source>
</reference>
<proteinExistence type="predicted"/>
<protein>
    <recommendedName>
        <fullName evidence="1">HTH marR-type domain-containing protein</fullName>
    </recommendedName>
</protein>
<evidence type="ECO:0000259" key="1">
    <source>
        <dbReference type="PROSITE" id="PS50995"/>
    </source>
</evidence>
<dbReference type="AlphaFoldDB" id="A0A231H1F8"/>
<dbReference type="PROSITE" id="PS50995">
    <property type="entry name" value="HTH_MARR_2"/>
    <property type="match status" value="1"/>
</dbReference>
<dbReference type="InterPro" id="IPR039422">
    <property type="entry name" value="MarR/SlyA-like"/>
</dbReference>
<dbReference type="SUPFAM" id="SSF46785">
    <property type="entry name" value="Winged helix' DNA-binding domain"/>
    <property type="match status" value="1"/>
</dbReference>
<name>A0A231H1F8_9NOCA</name>
<sequence length="157" mass="17512">MTTPPTTHAELVPRLMSAFGRFRRQVGRIAGRSFDRPGVSASQAEFLRLVGRNPHISVKSAAAEMGLAPNSVSTFVTALVKDELLVREPDPADRRVMRLSLPAHVQRDVDDIRRRRHDIVATALDALTPAERDDLLRGLAVIDKITELLHDHEQGRR</sequence>
<organism evidence="2 3">
    <name type="scientific">Nocardia cerradoensis</name>
    <dbReference type="NCBI Taxonomy" id="85688"/>
    <lineage>
        <taxon>Bacteria</taxon>
        <taxon>Bacillati</taxon>
        <taxon>Actinomycetota</taxon>
        <taxon>Actinomycetes</taxon>
        <taxon>Mycobacteriales</taxon>
        <taxon>Nocardiaceae</taxon>
        <taxon>Nocardia</taxon>
    </lineage>
</organism>
<dbReference type="GO" id="GO:0006950">
    <property type="term" value="P:response to stress"/>
    <property type="evidence" value="ECO:0007669"/>
    <property type="project" value="TreeGrafter"/>
</dbReference>
<gene>
    <name evidence="2" type="ORF">B7C42_05450</name>
</gene>
<dbReference type="SMART" id="SM00347">
    <property type="entry name" value="HTH_MARR"/>
    <property type="match status" value="1"/>
</dbReference>
<comment type="caution">
    <text evidence="2">The sequence shown here is derived from an EMBL/GenBank/DDBJ whole genome shotgun (WGS) entry which is preliminary data.</text>
</comment>
<dbReference type="Proteomes" id="UP000215506">
    <property type="component" value="Unassembled WGS sequence"/>
</dbReference>
<evidence type="ECO:0000313" key="2">
    <source>
        <dbReference type="EMBL" id="OXR42672.1"/>
    </source>
</evidence>
<dbReference type="RefSeq" id="WP_223273687.1">
    <property type="nucleotide sequence ID" value="NZ_NGAF01000013.1"/>
</dbReference>
<dbReference type="PANTHER" id="PTHR33164:SF103">
    <property type="entry name" value="REGULATORY PROTEIN MARR"/>
    <property type="match status" value="1"/>
</dbReference>
<dbReference type="GO" id="GO:0003700">
    <property type="term" value="F:DNA-binding transcription factor activity"/>
    <property type="evidence" value="ECO:0007669"/>
    <property type="project" value="InterPro"/>
</dbReference>
<dbReference type="InterPro" id="IPR000835">
    <property type="entry name" value="HTH_MarR-typ"/>
</dbReference>
<dbReference type="Gene3D" id="1.10.10.10">
    <property type="entry name" value="Winged helix-like DNA-binding domain superfamily/Winged helix DNA-binding domain"/>
    <property type="match status" value="1"/>
</dbReference>
<dbReference type="EMBL" id="NGAF01000013">
    <property type="protein sequence ID" value="OXR42672.1"/>
    <property type="molecule type" value="Genomic_DNA"/>
</dbReference>
<keyword evidence="3" id="KW-1185">Reference proteome</keyword>
<evidence type="ECO:0000313" key="3">
    <source>
        <dbReference type="Proteomes" id="UP000215506"/>
    </source>
</evidence>
<feature type="domain" description="HTH marR-type" evidence="1">
    <location>
        <begin position="8"/>
        <end position="144"/>
    </location>
</feature>
<dbReference type="PANTHER" id="PTHR33164">
    <property type="entry name" value="TRANSCRIPTIONAL REGULATOR, MARR FAMILY"/>
    <property type="match status" value="1"/>
</dbReference>
<dbReference type="InterPro" id="IPR036388">
    <property type="entry name" value="WH-like_DNA-bd_sf"/>
</dbReference>
<dbReference type="InterPro" id="IPR036390">
    <property type="entry name" value="WH_DNA-bd_sf"/>
</dbReference>
<accession>A0A231H1F8</accession>
<dbReference type="Pfam" id="PF12802">
    <property type="entry name" value="MarR_2"/>
    <property type="match status" value="1"/>
</dbReference>